<dbReference type="Pfam" id="PF04413">
    <property type="entry name" value="Glycos_transf_N"/>
    <property type="match status" value="1"/>
</dbReference>
<sequence length="450" mass="49984">MDLWQLAYNCFGLPLARGASRLAALLRPKFSQGLRGRRGSFREIDAWLAGRGAESPAGGSILFHVTSVGEYLQALPLMKELKERDSSRPVFLSFFSPSVEKRARACPHADLAFYLPEDTRSNIRRLLGLLKPKLIVISKFDIWPNLVILASRSGIPLVVIAATLSPGSGRLRGISGLFHRSFYRRLNLICAISEHDARNFTRLGVAEENCIVTGDTRFDQTFQRASEVPQDHPLVLPFRGWETNCFRLACGSVWPADLQRLLPALAQLTRTSSRLRIILAPHEPTREQVARLTTWLERHKLSYELYSTLKSRVESQGPAAAIRRETRAVVVDIVGVLAAVYRAADAAYVGGSFGKGVHNTMEPACFGLPVLFGPQHRNSYEATLMLEAGGAFAVRDSRQAATIISHFLSDEIFLRHSGERTREVVLNNLGATWRTLEALAQRFPQALSGK</sequence>
<evidence type="ECO:0000259" key="4">
    <source>
        <dbReference type="Pfam" id="PF04413"/>
    </source>
</evidence>
<organism evidence="5 6">
    <name type="scientific">Candidatus Glassbacteria bacterium RIFCSPLOWO2_12_FULL_58_11</name>
    <dbReference type="NCBI Taxonomy" id="1817867"/>
    <lineage>
        <taxon>Bacteria</taxon>
        <taxon>Candidatus Glassiibacteriota</taxon>
    </lineage>
</organism>
<comment type="pathway">
    <text evidence="3">Bacterial outer membrane biogenesis; LPS core biosynthesis.</text>
</comment>
<comment type="caution">
    <text evidence="5">The sequence shown here is derived from an EMBL/GenBank/DDBJ whole genome shotgun (WGS) entry which is preliminary data.</text>
</comment>
<dbReference type="PANTHER" id="PTHR42755">
    <property type="entry name" value="3-DEOXY-MANNO-OCTULOSONATE CYTIDYLYLTRANSFERASE"/>
    <property type="match status" value="1"/>
</dbReference>
<keyword evidence="3" id="KW-0472">Membrane</keyword>
<evidence type="ECO:0000256" key="2">
    <source>
        <dbReference type="PIRSR" id="PIRSR639901-1"/>
    </source>
</evidence>
<feature type="domain" description="3-deoxy-D-manno-octulosonic-acid transferase N-terminal" evidence="4">
    <location>
        <begin position="57"/>
        <end position="220"/>
    </location>
</feature>
<dbReference type="GO" id="GO:0009244">
    <property type="term" value="P:lipopolysaccharide core region biosynthetic process"/>
    <property type="evidence" value="ECO:0007669"/>
    <property type="project" value="UniProtKB-UniRule"/>
</dbReference>
<protein>
    <recommendedName>
        <fullName evidence="3">3-deoxy-D-manno-octulosonic acid transferase</fullName>
        <shortName evidence="3">Kdo transferase</shortName>
        <ecNumber evidence="3">2.4.99.12</ecNumber>
    </recommendedName>
    <alternativeName>
        <fullName evidence="3">Lipid IV(A) 3-deoxy-D-manno-octulosonic acid transferase</fullName>
    </alternativeName>
</protein>
<evidence type="ECO:0000313" key="5">
    <source>
        <dbReference type="EMBL" id="OGG01234.1"/>
    </source>
</evidence>
<dbReference type="InterPro" id="IPR038107">
    <property type="entry name" value="Glycos_transf_N_sf"/>
</dbReference>
<dbReference type="SUPFAM" id="SSF53756">
    <property type="entry name" value="UDP-Glycosyltransferase/glycogen phosphorylase"/>
    <property type="match status" value="1"/>
</dbReference>
<dbReference type="AlphaFoldDB" id="A0A1F5YMA1"/>
<dbReference type="InterPro" id="IPR007507">
    <property type="entry name" value="Glycos_transf_N"/>
</dbReference>
<dbReference type="Proteomes" id="UP000179129">
    <property type="component" value="Unassembled WGS sequence"/>
</dbReference>
<dbReference type="PANTHER" id="PTHR42755:SF1">
    <property type="entry name" value="3-DEOXY-D-MANNO-OCTULOSONIC ACID TRANSFERASE, MITOCHONDRIAL-RELATED"/>
    <property type="match status" value="1"/>
</dbReference>
<dbReference type="EMBL" id="MFIX01000218">
    <property type="protein sequence ID" value="OGG01234.1"/>
    <property type="molecule type" value="Genomic_DNA"/>
</dbReference>
<evidence type="ECO:0000313" key="6">
    <source>
        <dbReference type="Proteomes" id="UP000179129"/>
    </source>
</evidence>
<dbReference type="GO" id="GO:0043842">
    <property type="term" value="F:Kdo transferase activity"/>
    <property type="evidence" value="ECO:0007669"/>
    <property type="project" value="UniProtKB-EC"/>
</dbReference>
<comment type="function">
    <text evidence="3">Involved in lipopolysaccharide (LPS) biosynthesis. Catalyzes the transfer of 3-deoxy-D-manno-octulosonate (Kdo) residue(s) from CMP-Kdo to lipid IV(A), the tetraacyldisaccharide-1,4'-bisphosphate precursor of lipid A.</text>
</comment>
<proteinExistence type="inferred from homology"/>
<comment type="catalytic activity">
    <reaction evidence="3">
        <text>lipid IVA (E. coli) + CMP-3-deoxy-beta-D-manno-octulosonate = alpha-Kdo-(2-&gt;6)-lipid IVA (E. coli) + CMP + H(+)</text>
        <dbReference type="Rhea" id="RHEA:28066"/>
        <dbReference type="ChEBI" id="CHEBI:15378"/>
        <dbReference type="ChEBI" id="CHEBI:58603"/>
        <dbReference type="ChEBI" id="CHEBI:60364"/>
        <dbReference type="ChEBI" id="CHEBI:60377"/>
        <dbReference type="ChEBI" id="CHEBI:85987"/>
        <dbReference type="EC" id="2.4.99.12"/>
    </reaction>
</comment>
<dbReference type="UniPathway" id="UPA00958"/>
<dbReference type="GO" id="GO:0005886">
    <property type="term" value="C:plasma membrane"/>
    <property type="evidence" value="ECO:0007669"/>
    <property type="project" value="UniProtKB-SubCell"/>
</dbReference>
<dbReference type="Gene3D" id="3.40.50.11720">
    <property type="entry name" value="3-Deoxy-D-manno-octulosonic-acid transferase, N-terminal domain"/>
    <property type="match status" value="1"/>
</dbReference>
<dbReference type="EC" id="2.4.99.12" evidence="3"/>
<keyword evidence="1 3" id="KW-0808">Transferase</keyword>
<gene>
    <name evidence="5" type="ORF">A3F83_16910</name>
</gene>
<comment type="similarity">
    <text evidence="3">Belongs to the glycosyltransferase group 1 family.</text>
</comment>
<keyword evidence="3" id="KW-1003">Cell membrane</keyword>
<dbReference type="STRING" id="1817867.A3F83_16910"/>
<accession>A0A1F5YMA1</accession>
<comment type="subcellular location">
    <subcellularLocation>
        <location evidence="3">Cell membrane</location>
    </subcellularLocation>
</comment>
<evidence type="ECO:0000256" key="3">
    <source>
        <dbReference type="RuleBase" id="RU365103"/>
    </source>
</evidence>
<dbReference type="GO" id="GO:0009245">
    <property type="term" value="P:lipid A biosynthetic process"/>
    <property type="evidence" value="ECO:0007669"/>
    <property type="project" value="TreeGrafter"/>
</dbReference>
<dbReference type="InterPro" id="IPR039901">
    <property type="entry name" value="Kdotransferase"/>
</dbReference>
<dbReference type="Gene3D" id="3.40.50.2000">
    <property type="entry name" value="Glycogen Phosphorylase B"/>
    <property type="match status" value="1"/>
</dbReference>
<keyword evidence="3" id="KW-0448">Lipopolysaccharide biosynthesis</keyword>
<evidence type="ECO:0000256" key="1">
    <source>
        <dbReference type="ARBA" id="ARBA00022679"/>
    </source>
</evidence>
<reference evidence="5 6" key="1">
    <citation type="journal article" date="2016" name="Nat. Commun.">
        <title>Thousands of microbial genomes shed light on interconnected biogeochemical processes in an aquifer system.</title>
        <authorList>
            <person name="Anantharaman K."/>
            <person name="Brown C.T."/>
            <person name="Hug L.A."/>
            <person name="Sharon I."/>
            <person name="Castelle C.J."/>
            <person name="Probst A.J."/>
            <person name="Thomas B.C."/>
            <person name="Singh A."/>
            <person name="Wilkins M.J."/>
            <person name="Karaoz U."/>
            <person name="Brodie E.L."/>
            <person name="Williams K.H."/>
            <person name="Hubbard S.S."/>
            <person name="Banfield J.F."/>
        </authorList>
    </citation>
    <scope>NUCLEOTIDE SEQUENCE [LARGE SCALE GENOMIC DNA]</scope>
</reference>
<feature type="active site" description="Proton acceptor" evidence="2">
    <location>
        <position position="70"/>
    </location>
</feature>
<name>A0A1F5YMA1_9BACT</name>